<protein>
    <submittedName>
        <fullName evidence="3">Uncharacterized protein</fullName>
    </submittedName>
</protein>
<organism evidence="3 4">
    <name type="scientific">Streptomyces hawaiiensis</name>
    <dbReference type="NCBI Taxonomy" id="67305"/>
    <lineage>
        <taxon>Bacteria</taxon>
        <taxon>Bacillati</taxon>
        <taxon>Actinomycetota</taxon>
        <taxon>Actinomycetes</taxon>
        <taxon>Kitasatosporales</taxon>
        <taxon>Streptomycetaceae</taxon>
        <taxon>Streptomyces</taxon>
    </lineage>
</organism>
<reference evidence="3 4" key="1">
    <citation type="submission" date="2017-06" db="EMBL/GenBank/DDBJ databases">
        <title>Complete Genome Sequence of Streptomyces hawaiiensis NRRL 15010 and insights into acyldepsipeptides biosynthesis.</title>
        <authorList>
            <person name="Mariita R.M."/>
            <person name="Sello J.K."/>
        </authorList>
    </citation>
    <scope>NUCLEOTIDE SEQUENCE [LARGE SCALE GENOMIC DNA]</scope>
    <source>
        <strain evidence="3 4">ATCC 12236</strain>
    </source>
</reference>
<keyword evidence="2" id="KW-0472">Membrane</keyword>
<dbReference type="EMBL" id="CP021978">
    <property type="protein sequence ID" value="QCD53709.1"/>
    <property type="molecule type" value="Genomic_DNA"/>
</dbReference>
<dbReference type="RefSeq" id="WP_175430407.1">
    <property type="nucleotide sequence ID" value="NZ_CP021978.1"/>
</dbReference>
<feature type="transmembrane region" description="Helical" evidence="2">
    <location>
        <begin position="12"/>
        <end position="34"/>
    </location>
</feature>
<proteinExistence type="predicted"/>
<accession>A0A6G5R7A5</accession>
<keyword evidence="4" id="KW-1185">Reference proteome</keyword>
<feature type="region of interest" description="Disordered" evidence="1">
    <location>
        <begin position="121"/>
        <end position="144"/>
    </location>
</feature>
<evidence type="ECO:0000256" key="1">
    <source>
        <dbReference type="SAM" id="MobiDB-lite"/>
    </source>
</evidence>
<keyword evidence="2" id="KW-1133">Transmembrane helix</keyword>
<sequence>MRTLLSVATGPPTILLTTALVVVMCFWLLVAAGFTSVGSFDADANLRAWGMDGVPVAVAVSTLTAVAWFLSVGSVLLLAVCAPPCPATGLLRMVLPIAALPVAWRLTCLFVRALHPDRLPGADAGRPARPGQRPRRPGHPQDHR</sequence>
<name>A0A6G5R7A5_9ACTN</name>
<feature type="transmembrane region" description="Helical" evidence="2">
    <location>
        <begin position="54"/>
        <end position="81"/>
    </location>
</feature>
<keyword evidence="2" id="KW-0812">Transmembrane</keyword>
<dbReference type="Proteomes" id="UP000495940">
    <property type="component" value="Chromosome"/>
</dbReference>
<evidence type="ECO:0000313" key="4">
    <source>
        <dbReference type="Proteomes" id="UP000495940"/>
    </source>
</evidence>
<evidence type="ECO:0000256" key="2">
    <source>
        <dbReference type="SAM" id="Phobius"/>
    </source>
</evidence>
<dbReference type="AlphaFoldDB" id="A0A6G5R7A5"/>
<dbReference type="KEGG" id="shaw:CEB94_01535"/>
<feature type="compositionally biased region" description="Low complexity" evidence="1">
    <location>
        <begin position="121"/>
        <end position="131"/>
    </location>
</feature>
<gene>
    <name evidence="3" type="ORF">CEB94_01535</name>
</gene>
<evidence type="ECO:0000313" key="3">
    <source>
        <dbReference type="EMBL" id="QCD53709.1"/>
    </source>
</evidence>